<comment type="caution">
    <text evidence="2">The sequence shown here is derived from an EMBL/GenBank/DDBJ whole genome shotgun (WGS) entry which is preliminary data.</text>
</comment>
<organism evidence="2 3">
    <name type="scientific">Paenibacillus sedimenti</name>
    <dbReference type="NCBI Taxonomy" id="2770274"/>
    <lineage>
        <taxon>Bacteria</taxon>
        <taxon>Bacillati</taxon>
        <taxon>Bacillota</taxon>
        <taxon>Bacilli</taxon>
        <taxon>Bacillales</taxon>
        <taxon>Paenibacillaceae</taxon>
        <taxon>Paenibacillus</taxon>
    </lineage>
</organism>
<proteinExistence type="predicted"/>
<keyword evidence="3" id="KW-1185">Reference proteome</keyword>
<dbReference type="InterPro" id="IPR029058">
    <property type="entry name" value="AB_hydrolase_fold"/>
</dbReference>
<evidence type="ECO:0000313" key="3">
    <source>
        <dbReference type="Proteomes" id="UP000650466"/>
    </source>
</evidence>
<gene>
    <name evidence="2" type="ORF">ICC18_00665</name>
</gene>
<dbReference type="PANTHER" id="PTHR22946">
    <property type="entry name" value="DIENELACTONE HYDROLASE DOMAIN-CONTAINING PROTEIN-RELATED"/>
    <property type="match status" value="1"/>
</dbReference>
<dbReference type="InterPro" id="IPR050261">
    <property type="entry name" value="FrsA_esterase"/>
</dbReference>
<reference evidence="2" key="1">
    <citation type="submission" date="2020-09" db="EMBL/GenBank/DDBJ databases">
        <title>Draft Genome Sequence of Paenibacillus sp. WST5.</title>
        <authorList>
            <person name="Bao Z."/>
        </authorList>
    </citation>
    <scope>NUCLEOTIDE SEQUENCE</scope>
    <source>
        <strain evidence="2">WST5</strain>
    </source>
</reference>
<evidence type="ECO:0000259" key="1">
    <source>
        <dbReference type="Pfam" id="PF01738"/>
    </source>
</evidence>
<dbReference type="EMBL" id="JACVVD010000001">
    <property type="protein sequence ID" value="MBD0378632.1"/>
    <property type="molecule type" value="Genomic_DNA"/>
</dbReference>
<dbReference type="InterPro" id="IPR002925">
    <property type="entry name" value="Dienelactn_hydro"/>
</dbReference>
<dbReference type="PANTHER" id="PTHR22946:SF8">
    <property type="entry name" value="ACETYL XYLAN ESTERASE DOMAIN-CONTAINING PROTEIN"/>
    <property type="match status" value="1"/>
</dbReference>
<dbReference type="SUPFAM" id="SSF53474">
    <property type="entry name" value="alpha/beta-Hydrolases"/>
    <property type="match status" value="1"/>
</dbReference>
<dbReference type="Proteomes" id="UP000650466">
    <property type="component" value="Unassembled WGS sequence"/>
</dbReference>
<sequence>MWCPDPYLEHVYRNASEEAGLSPKRAWNERKAELRQKLIETLGNFNFNPASADLNPIVLERQDMGDYTLERVVYQTDAHLQMPAYVLIPHRLDGKAPAVLAWHGHGYGSREIVGLRPDGTADEGEPGIHQHYALQLVRRGMVVIAPEIIGFGDRRLSADSGKDPRKNSSCFALASRLLMYGKTLAGLRIQEAIRSLDYLLTRDEVDPERIGAIGFSGGGLIASLSSTLDERIKAVVVCAFTSTFRGSLLSMNHCIDNYMPAILPYADLPELIGLIAPRALFVESGMEDPLFPVDSVREAAAVLQEIYEAEGVKGRFEVDLFPGKHEVSGRKSFDWLERQLEELKAGFPL</sequence>
<accession>A0A926KJ21</accession>
<dbReference type="Pfam" id="PF01738">
    <property type="entry name" value="DLH"/>
    <property type="match status" value="1"/>
</dbReference>
<dbReference type="AlphaFoldDB" id="A0A926KJ21"/>
<name>A0A926KJ21_9BACL</name>
<protein>
    <submittedName>
        <fullName evidence="2">Acetylxylan esterase</fullName>
    </submittedName>
</protein>
<dbReference type="Gene3D" id="3.40.50.1820">
    <property type="entry name" value="alpha/beta hydrolase"/>
    <property type="match status" value="1"/>
</dbReference>
<feature type="domain" description="Dienelactone hydrolase" evidence="1">
    <location>
        <begin position="132"/>
        <end position="237"/>
    </location>
</feature>
<evidence type="ECO:0000313" key="2">
    <source>
        <dbReference type="EMBL" id="MBD0378632.1"/>
    </source>
</evidence>